<keyword evidence="13" id="KW-1185">Reference proteome</keyword>
<dbReference type="AlphaFoldDB" id="A0A3Q3L292"/>
<keyword evidence="2" id="KW-1003">Cell membrane</keyword>
<keyword evidence="9" id="KW-1133">Transmembrane helix</keyword>
<feature type="chain" id="PRO_5030080975" description="Immunoglobulin domain-containing protein" evidence="10">
    <location>
        <begin position="23"/>
        <end position="232"/>
    </location>
</feature>
<dbReference type="GO" id="GO:0009617">
    <property type="term" value="P:response to bacterium"/>
    <property type="evidence" value="ECO:0007669"/>
    <property type="project" value="TreeGrafter"/>
</dbReference>
<dbReference type="STRING" id="205130.ENSMAMP00000007602"/>
<protein>
    <recommendedName>
        <fullName evidence="11">Immunoglobulin domain-containing protein</fullName>
    </recommendedName>
</protein>
<dbReference type="Pfam" id="PF07686">
    <property type="entry name" value="V-set"/>
    <property type="match status" value="1"/>
</dbReference>
<evidence type="ECO:0000256" key="7">
    <source>
        <dbReference type="ARBA" id="ARBA00023180"/>
    </source>
</evidence>
<evidence type="ECO:0000259" key="11">
    <source>
        <dbReference type="SMART" id="SM00409"/>
    </source>
</evidence>
<dbReference type="Proteomes" id="UP000261640">
    <property type="component" value="Unplaced"/>
</dbReference>
<dbReference type="PANTHER" id="PTHR19433:SF111">
    <property type="entry name" value="T CELL RECEPTOR ALPHA VARIABLE 4"/>
    <property type="match status" value="1"/>
</dbReference>
<keyword evidence="5 9" id="KW-0472">Membrane</keyword>
<feature type="signal peptide" evidence="10">
    <location>
        <begin position="1"/>
        <end position="22"/>
    </location>
</feature>
<dbReference type="Gene3D" id="2.60.40.10">
    <property type="entry name" value="Immunoglobulins"/>
    <property type="match status" value="1"/>
</dbReference>
<name>A0A3Q3L292_9TELE</name>
<sequence length="232" mass="25875">MRSFILIKAFLLCSYSWVSVSGSESQTVQVQPGEEITPLCPNISTTPTQTDWLRLVNRTKSSCVSSLYESEGSPSFCHGFQNGKYEMSSNVSTVFLKIKHVDLSDSGLYFCGFYIKKHTVIAEVIELSVQGNGETDDEVDFKKNESDGRINLITVILGSLTVLLTIVIVGLAVKIRKLQTAVHEEKMPEINKNRGPDHLNYAALSFQAKPKRNRRPASERQLEPNVVYAATR</sequence>
<accession>A0A3Q3L292</accession>
<evidence type="ECO:0000256" key="6">
    <source>
        <dbReference type="ARBA" id="ARBA00023157"/>
    </source>
</evidence>
<evidence type="ECO:0000256" key="3">
    <source>
        <dbReference type="ARBA" id="ARBA00022729"/>
    </source>
</evidence>
<dbReference type="GO" id="GO:0002376">
    <property type="term" value="P:immune system process"/>
    <property type="evidence" value="ECO:0007669"/>
    <property type="project" value="UniProtKB-KW"/>
</dbReference>
<reference evidence="12" key="1">
    <citation type="submission" date="2025-08" db="UniProtKB">
        <authorList>
            <consortium name="Ensembl"/>
        </authorList>
    </citation>
    <scope>IDENTIFICATION</scope>
</reference>
<evidence type="ECO:0000256" key="1">
    <source>
        <dbReference type="ARBA" id="ARBA00004236"/>
    </source>
</evidence>
<dbReference type="InterPro" id="IPR052051">
    <property type="entry name" value="TCR_complex_component"/>
</dbReference>
<evidence type="ECO:0000256" key="8">
    <source>
        <dbReference type="SAM" id="MobiDB-lite"/>
    </source>
</evidence>
<organism evidence="12 13">
    <name type="scientific">Mastacembelus armatus</name>
    <name type="common">zig-zag eel</name>
    <dbReference type="NCBI Taxonomy" id="205130"/>
    <lineage>
        <taxon>Eukaryota</taxon>
        <taxon>Metazoa</taxon>
        <taxon>Chordata</taxon>
        <taxon>Craniata</taxon>
        <taxon>Vertebrata</taxon>
        <taxon>Euteleostomi</taxon>
        <taxon>Actinopterygii</taxon>
        <taxon>Neopterygii</taxon>
        <taxon>Teleostei</taxon>
        <taxon>Neoteleostei</taxon>
        <taxon>Acanthomorphata</taxon>
        <taxon>Anabantaria</taxon>
        <taxon>Synbranchiformes</taxon>
        <taxon>Mastacembelidae</taxon>
        <taxon>Mastacembelus</taxon>
    </lineage>
</organism>
<reference evidence="12" key="2">
    <citation type="submission" date="2025-09" db="UniProtKB">
        <authorList>
            <consortium name="Ensembl"/>
        </authorList>
    </citation>
    <scope>IDENTIFICATION</scope>
</reference>
<evidence type="ECO:0000256" key="2">
    <source>
        <dbReference type="ARBA" id="ARBA00022475"/>
    </source>
</evidence>
<dbReference type="InterPro" id="IPR013783">
    <property type="entry name" value="Ig-like_fold"/>
</dbReference>
<dbReference type="InterPro" id="IPR036179">
    <property type="entry name" value="Ig-like_dom_sf"/>
</dbReference>
<dbReference type="InterPro" id="IPR003599">
    <property type="entry name" value="Ig_sub"/>
</dbReference>
<evidence type="ECO:0000256" key="10">
    <source>
        <dbReference type="SAM" id="SignalP"/>
    </source>
</evidence>
<feature type="domain" description="Immunoglobulin" evidence="11">
    <location>
        <begin position="25"/>
        <end position="130"/>
    </location>
</feature>
<evidence type="ECO:0000256" key="5">
    <source>
        <dbReference type="ARBA" id="ARBA00023136"/>
    </source>
</evidence>
<feature type="region of interest" description="Disordered" evidence="8">
    <location>
        <begin position="210"/>
        <end position="232"/>
    </location>
</feature>
<evidence type="ECO:0000313" key="12">
    <source>
        <dbReference type="Ensembl" id="ENSMAMP00000007602.2"/>
    </source>
</evidence>
<dbReference type="PANTHER" id="PTHR19433">
    <property type="entry name" value="T-CELL RECEPTOR ALPHA CHAIN V REGION-RELATED"/>
    <property type="match status" value="1"/>
</dbReference>
<keyword evidence="9" id="KW-0812">Transmembrane</keyword>
<dbReference type="SMART" id="SM00409">
    <property type="entry name" value="IG"/>
    <property type="match status" value="1"/>
</dbReference>
<keyword evidence="7" id="KW-0325">Glycoprotein</keyword>
<feature type="transmembrane region" description="Helical" evidence="9">
    <location>
        <begin position="152"/>
        <end position="173"/>
    </location>
</feature>
<evidence type="ECO:0000256" key="4">
    <source>
        <dbReference type="ARBA" id="ARBA00022859"/>
    </source>
</evidence>
<proteinExistence type="predicted"/>
<dbReference type="Ensembl" id="ENSMAMT00000007812.2">
    <property type="protein sequence ID" value="ENSMAMP00000007602.2"/>
    <property type="gene ID" value="ENSMAMG00000005352.2"/>
</dbReference>
<keyword evidence="3 10" id="KW-0732">Signal</keyword>
<dbReference type="GO" id="GO:0005886">
    <property type="term" value="C:plasma membrane"/>
    <property type="evidence" value="ECO:0007669"/>
    <property type="project" value="UniProtKB-SubCell"/>
</dbReference>
<keyword evidence="6" id="KW-1015">Disulfide bond</keyword>
<dbReference type="SUPFAM" id="SSF48726">
    <property type="entry name" value="Immunoglobulin"/>
    <property type="match status" value="1"/>
</dbReference>
<dbReference type="InterPro" id="IPR013106">
    <property type="entry name" value="Ig_V-set"/>
</dbReference>
<keyword evidence="4" id="KW-0391">Immunity</keyword>
<evidence type="ECO:0000256" key="9">
    <source>
        <dbReference type="SAM" id="Phobius"/>
    </source>
</evidence>
<comment type="subcellular location">
    <subcellularLocation>
        <location evidence="1">Cell membrane</location>
    </subcellularLocation>
</comment>
<evidence type="ECO:0000313" key="13">
    <source>
        <dbReference type="Proteomes" id="UP000261640"/>
    </source>
</evidence>
<dbReference type="GeneTree" id="ENSGT01140000283764"/>